<sequence>MSVPPSDQEKQAAARQLLNAPPLYAQDPIFAMIPMSAWARRGYQYTLTVQWPDVFVPNQTDTITVHAQVHYAWNAGRQMWTRLAGDAWVSGLPDWSTPTTAAVIALVPAEPPDPDYHG</sequence>
<evidence type="ECO:0000313" key="1">
    <source>
        <dbReference type="EMBL" id="XCO73830.1"/>
    </source>
</evidence>
<protein>
    <submittedName>
        <fullName evidence="1">Uncharacterized protein</fullName>
    </submittedName>
</protein>
<dbReference type="RefSeq" id="WP_363796731.1">
    <property type="nucleotide sequence ID" value="NZ_CP159925.1"/>
</dbReference>
<proteinExistence type="predicted"/>
<organism evidence="1">
    <name type="scientific">Lysobacter firmicutimachus</name>
    <dbReference type="NCBI Taxonomy" id="1792846"/>
    <lineage>
        <taxon>Bacteria</taxon>
        <taxon>Pseudomonadati</taxon>
        <taxon>Pseudomonadota</taxon>
        <taxon>Gammaproteobacteria</taxon>
        <taxon>Lysobacterales</taxon>
        <taxon>Lysobacteraceae</taxon>
        <taxon>Lysobacter</taxon>
    </lineage>
</organism>
<name>A0AAU8MRI8_9GAMM</name>
<dbReference type="EMBL" id="CP159925">
    <property type="protein sequence ID" value="XCO73830.1"/>
    <property type="molecule type" value="Genomic_DNA"/>
</dbReference>
<dbReference type="AlphaFoldDB" id="A0AAU8MRI8"/>
<accession>A0AAU8MRI8</accession>
<gene>
    <name evidence="1" type="ORF">ABU614_15730</name>
</gene>
<reference evidence="1" key="1">
    <citation type="submission" date="2024-06" db="EMBL/GenBank/DDBJ databases">
        <authorList>
            <person name="Li S."/>
        </authorList>
    </citation>
    <scope>NUCLEOTIDE SEQUENCE</scope>
    <source>
        <strain evidence="1">SR10</strain>
    </source>
</reference>